<dbReference type="EMBL" id="VKAD01000001">
    <property type="protein sequence ID" value="TXR53125.1"/>
    <property type="molecule type" value="Genomic_DNA"/>
</dbReference>
<comment type="caution">
    <text evidence="2">The sequence shown here is derived from an EMBL/GenBank/DDBJ whole genome shotgun (WGS) entry which is preliminary data.</text>
</comment>
<sequence length="314" mass="35407">MFNLMKALFVSLLLFTAGQSLANCLPDDIVTLRNSALADYNAGSHALAEQKLASYYESQCGYYEMSQESDADFNKALWLVSDLMFYREKVGDYLGCLALSNEVFFTWRVSEPHRYQSRVDSAMKANYEKCKSSLAALYPEAESCPIVGYEDMFAVPSGWQEQDELYFEIACIGFVGNYASMRGVERDGPKGGSEGLSVRPRLEVLYVERVERADGSTLTDWLRSDEENWWNEFYNGEWVSFYKVNEVYFSSLEGSLWGAGYCYSLTPKFGQQAGMIYLAGTSSPCNGGSASYTDNLIVRLDYPFKAQLIDAQKQ</sequence>
<dbReference type="RefSeq" id="WP_147712198.1">
    <property type="nucleotide sequence ID" value="NZ_VKAD01000001.1"/>
</dbReference>
<keyword evidence="3" id="KW-1185">Reference proteome</keyword>
<evidence type="ECO:0000313" key="2">
    <source>
        <dbReference type="EMBL" id="TXR53125.1"/>
    </source>
</evidence>
<evidence type="ECO:0000313" key="3">
    <source>
        <dbReference type="Proteomes" id="UP000321764"/>
    </source>
</evidence>
<name>A0A5C8Z4V6_9GAMM</name>
<dbReference type="Proteomes" id="UP000321764">
    <property type="component" value="Unassembled WGS sequence"/>
</dbReference>
<reference evidence="2 3" key="1">
    <citation type="submission" date="2019-07" db="EMBL/GenBank/DDBJ databases">
        <title>Reinekea sp. strain SSH23 genome sequencing and assembly.</title>
        <authorList>
            <person name="Kim I."/>
        </authorList>
    </citation>
    <scope>NUCLEOTIDE SEQUENCE [LARGE SCALE GENOMIC DNA]</scope>
    <source>
        <strain evidence="2 3">SSH23</strain>
    </source>
</reference>
<organism evidence="2 3">
    <name type="scientific">Reinekea thalattae</name>
    <dbReference type="NCBI Taxonomy" id="2593301"/>
    <lineage>
        <taxon>Bacteria</taxon>
        <taxon>Pseudomonadati</taxon>
        <taxon>Pseudomonadota</taxon>
        <taxon>Gammaproteobacteria</taxon>
        <taxon>Oceanospirillales</taxon>
        <taxon>Saccharospirillaceae</taxon>
        <taxon>Reinekea</taxon>
    </lineage>
</organism>
<accession>A0A5C8Z4V6</accession>
<protein>
    <submittedName>
        <fullName evidence="2">Uncharacterized protein</fullName>
    </submittedName>
</protein>
<dbReference type="OrthoDB" id="5858730at2"/>
<evidence type="ECO:0000256" key="1">
    <source>
        <dbReference type="SAM" id="SignalP"/>
    </source>
</evidence>
<dbReference type="AlphaFoldDB" id="A0A5C8Z4V6"/>
<feature type="signal peptide" evidence="1">
    <location>
        <begin position="1"/>
        <end position="22"/>
    </location>
</feature>
<proteinExistence type="predicted"/>
<feature type="chain" id="PRO_5022961497" evidence="1">
    <location>
        <begin position="23"/>
        <end position="314"/>
    </location>
</feature>
<keyword evidence="1" id="KW-0732">Signal</keyword>
<gene>
    <name evidence="2" type="ORF">FME95_00680</name>
</gene>